<accession>A0A0E9NSH9</accession>
<dbReference type="Proteomes" id="UP000033140">
    <property type="component" value="Unassembled WGS sequence"/>
</dbReference>
<keyword evidence="2" id="KW-1185">Reference proteome</keyword>
<name>A0A0E9NSH9_SAICN</name>
<evidence type="ECO:0000313" key="1">
    <source>
        <dbReference type="EMBL" id="GAO52621.1"/>
    </source>
</evidence>
<proteinExistence type="predicted"/>
<comment type="caution">
    <text evidence="1">The sequence shown here is derived from an EMBL/GenBank/DDBJ whole genome shotgun (WGS) entry which is preliminary data.</text>
</comment>
<reference evidence="1 2" key="3">
    <citation type="journal article" date="2015" name="Genome Announc.">
        <title>Draft Genome Sequence of the Archiascomycetous Yeast Saitoella complicata.</title>
        <authorList>
            <person name="Yamauchi K."/>
            <person name="Kondo S."/>
            <person name="Hamamoto M."/>
            <person name="Takahashi Y."/>
            <person name="Ogura Y."/>
            <person name="Hayashi T."/>
            <person name="Nishida H."/>
        </authorList>
    </citation>
    <scope>NUCLEOTIDE SEQUENCE [LARGE SCALE GENOMIC DNA]</scope>
    <source>
        <strain evidence="1 2">NRRL Y-17804</strain>
    </source>
</reference>
<gene>
    <name evidence="1" type="ORF">G7K_6694-t1</name>
</gene>
<reference evidence="1 2" key="1">
    <citation type="journal article" date="2011" name="J. Gen. Appl. Microbiol.">
        <title>Draft genome sequencing of the enigmatic yeast Saitoella complicata.</title>
        <authorList>
            <person name="Nishida H."/>
            <person name="Hamamoto M."/>
            <person name="Sugiyama J."/>
        </authorList>
    </citation>
    <scope>NUCLEOTIDE SEQUENCE [LARGE SCALE GENOMIC DNA]</scope>
    <source>
        <strain evidence="1 2">NRRL Y-17804</strain>
    </source>
</reference>
<dbReference type="AlphaFoldDB" id="A0A0E9NSH9"/>
<organism evidence="1 2">
    <name type="scientific">Saitoella complicata (strain BCRC 22490 / CBS 7301 / JCM 7358 / NBRC 10748 / NRRL Y-17804)</name>
    <dbReference type="NCBI Taxonomy" id="698492"/>
    <lineage>
        <taxon>Eukaryota</taxon>
        <taxon>Fungi</taxon>
        <taxon>Dikarya</taxon>
        <taxon>Ascomycota</taxon>
        <taxon>Taphrinomycotina</taxon>
        <taxon>Taphrinomycotina incertae sedis</taxon>
        <taxon>Saitoella</taxon>
    </lineage>
</organism>
<sequence>MSSYSDCQSVPNTLLCGSSSSSLYHSTNLISFSAGLETRLTLKTSTESTKNVEQDPHSSGLFRAISVVQTPNDGRCATDTCELSFSFDLRYGTNSFNTSRAKAVLEKRNILISFNHSNSLVDYGQHRQALRIFNHFMVAVGRVRTHPLSDVKTPTTPKARRRDLSALCFRLRELKGMKVESRNWGFRRSKIRIKRKPRNIAVIHEG</sequence>
<evidence type="ECO:0000313" key="2">
    <source>
        <dbReference type="Proteomes" id="UP000033140"/>
    </source>
</evidence>
<reference evidence="1 2" key="2">
    <citation type="journal article" date="2014" name="J. Gen. Appl. Microbiol.">
        <title>The early diverging ascomycetous budding yeast Saitoella complicata has three histone deacetylases belonging to the Clr6, Hos2, and Rpd3 lineages.</title>
        <authorList>
            <person name="Nishida H."/>
            <person name="Matsumoto T."/>
            <person name="Kondo S."/>
            <person name="Hamamoto M."/>
            <person name="Yoshikawa H."/>
        </authorList>
    </citation>
    <scope>NUCLEOTIDE SEQUENCE [LARGE SCALE GENOMIC DNA]</scope>
    <source>
        <strain evidence="1 2">NRRL Y-17804</strain>
    </source>
</reference>
<protein>
    <submittedName>
        <fullName evidence="1">Uncharacterized protein</fullName>
    </submittedName>
</protein>
<dbReference type="EMBL" id="BACD03000077">
    <property type="protein sequence ID" value="GAO52621.1"/>
    <property type="molecule type" value="Genomic_DNA"/>
</dbReference>